<keyword evidence="3" id="KW-1185">Reference proteome</keyword>
<protein>
    <recommendedName>
        <fullName evidence="1">Asparagine synthetase domain-containing protein</fullName>
    </recommendedName>
</protein>
<proteinExistence type="predicted"/>
<accession>A0ABX0GWP8</accession>
<reference evidence="2 3" key="1">
    <citation type="submission" date="2020-03" db="EMBL/GenBank/DDBJ databases">
        <title>Two novel Motilibacter sp.</title>
        <authorList>
            <person name="Liu S."/>
        </authorList>
    </citation>
    <scope>NUCLEOTIDE SEQUENCE [LARGE SCALE GENOMIC DNA]</scope>
    <source>
        <strain evidence="2 3">E257</strain>
    </source>
</reference>
<name>A0ABX0GWP8_9ACTN</name>
<evidence type="ECO:0000313" key="3">
    <source>
        <dbReference type="Proteomes" id="UP000800981"/>
    </source>
</evidence>
<dbReference type="Proteomes" id="UP000800981">
    <property type="component" value="Unassembled WGS sequence"/>
</dbReference>
<organism evidence="2 3">
    <name type="scientific">Motilibacter deserti</name>
    <dbReference type="NCBI Taxonomy" id="2714956"/>
    <lineage>
        <taxon>Bacteria</taxon>
        <taxon>Bacillati</taxon>
        <taxon>Actinomycetota</taxon>
        <taxon>Actinomycetes</taxon>
        <taxon>Motilibacterales</taxon>
        <taxon>Motilibacteraceae</taxon>
        <taxon>Motilibacter</taxon>
    </lineage>
</organism>
<dbReference type="RefSeq" id="WP_166283649.1">
    <property type="nucleotide sequence ID" value="NZ_JAANNP010000025.1"/>
</dbReference>
<evidence type="ECO:0000313" key="2">
    <source>
        <dbReference type="EMBL" id="NHC15334.1"/>
    </source>
</evidence>
<dbReference type="Pfam" id="PF00733">
    <property type="entry name" value="Asn_synthase"/>
    <property type="match status" value="1"/>
</dbReference>
<gene>
    <name evidence="2" type="ORF">G9H71_16245</name>
</gene>
<dbReference type="EMBL" id="JAANNP010000025">
    <property type="protein sequence ID" value="NHC15334.1"/>
    <property type="molecule type" value="Genomic_DNA"/>
</dbReference>
<dbReference type="InterPro" id="IPR014729">
    <property type="entry name" value="Rossmann-like_a/b/a_fold"/>
</dbReference>
<sequence length="417" mass="46950">MTRAHGIELVVPQSWEDVELTRSLAPDGFYRLTPFEVAAGWVPGFDRLTPWPADVDPGTARHAFEQAVLRALLRPPCVIAFSGGRDSSAILAVAVKVADREGLPRPIAATHDFTGRGNADETRWQELLIKDLGLTDWVRIPDTGSFDVLGERALNVLRTYGLVWPPLGHTHSPLWELARGGSFLTGEGGDEVMMERRVSVFTGTWQRRPRPSRRLLEGMVESGAPSFVRRRRLRRFVEAHDEHPWMQPGPREDYYRRLTEDRVAEPFRWSDSVRRAPARRAVLRYIANVNKVAGAMDVECHYPFLDRAFVEAWARECGTWGFASRRESTDKLFGDVLHPEVVSRVGKARFNEVAVDELSRDFARSWSGAGADPELVDAEVLRKIWIEPNAHAASMSMLHAAWLAENGLPQVPAPRQP</sequence>
<feature type="domain" description="Asparagine synthetase" evidence="1">
    <location>
        <begin position="60"/>
        <end position="393"/>
    </location>
</feature>
<dbReference type="Gene3D" id="3.40.50.620">
    <property type="entry name" value="HUPs"/>
    <property type="match status" value="1"/>
</dbReference>
<dbReference type="SUPFAM" id="SSF52402">
    <property type="entry name" value="Adenine nucleotide alpha hydrolases-like"/>
    <property type="match status" value="1"/>
</dbReference>
<dbReference type="InterPro" id="IPR001962">
    <property type="entry name" value="Asn_synthase"/>
</dbReference>
<evidence type="ECO:0000259" key="1">
    <source>
        <dbReference type="Pfam" id="PF00733"/>
    </source>
</evidence>
<comment type="caution">
    <text evidence="2">The sequence shown here is derived from an EMBL/GenBank/DDBJ whole genome shotgun (WGS) entry which is preliminary data.</text>
</comment>